<dbReference type="InterPro" id="IPR012338">
    <property type="entry name" value="Beta-lactam/transpept-like"/>
</dbReference>
<dbReference type="SUPFAM" id="SSF56601">
    <property type="entry name" value="beta-lactamase/transpeptidase-like"/>
    <property type="match status" value="1"/>
</dbReference>
<reference evidence="3" key="1">
    <citation type="submission" date="2023-01" db="EMBL/GenBank/DDBJ databases">
        <title>The diversity of Class Acidimicrobiia in South China Sea sediment environments and the proposal of Iamia marina sp. nov., a novel species of the genus Iamia.</title>
        <authorList>
            <person name="He Y."/>
            <person name="Tian X."/>
        </authorList>
    </citation>
    <scope>NUCLEOTIDE SEQUENCE</scope>
    <source>
        <strain evidence="3">DSM 19957</strain>
    </source>
</reference>
<dbReference type="PANTHER" id="PTHR43283">
    <property type="entry name" value="BETA-LACTAMASE-RELATED"/>
    <property type="match status" value="1"/>
</dbReference>
<evidence type="ECO:0000259" key="2">
    <source>
        <dbReference type="Pfam" id="PF00144"/>
    </source>
</evidence>
<dbReference type="Pfam" id="PF00144">
    <property type="entry name" value="Beta-lactamase"/>
    <property type="match status" value="1"/>
</dbReference>
<accession>A0AAE9YC60</accession>
<keyword evidence="4" id="KW-1185">Reference proteome</keyword>
<dbReference type="Gene3D" id="3.40.710.10">
    <property type="entry name" value="DD-peptidase/beta-lactamase superfamily"/>
    <property type="match status" value="1"/>
</dbReference>
<dbReference type="PANTHER" id="PTHR43283:SF7">
    <property type="entry name" value="BETA-LACTAMASE-RELATED DOMAIN-CONTAINING PROTEIN"/>
    <property type="match status" value="1"/>
</dbReference>
<dbReference type="InterPro" id="IPR050789">
    <property type="entry name" value="Diverse_Enzym_Activities"/>
</dbReference>
<sequence>MADLHALPPQPEGTPWPTEAWDEADPPPEARDALPGALDRVLGPDADPAVGHTNAVAVVHRGRLVAERYGERLMGPLAELAGVVPGPLGPDDPLGSWSMAKSLLHLAVGVAQARGVLDVTQPAPVPAWGDDGDPRSPITWDDLLTMRPGLEWTEVYEGFGDDDLPDVVTMLYGEGAADMARYAADKRLVHPPGTPEAYLYSSGTSNIVAGALRRALGDGGDDLGAWVREAVLDPIGVTSASFGTDGTGLWVASSYVDMTARDWLRLGLLVLRGGTWDGTEVVPAAWVDHGRTPRSPDEEKLHGAHWWALPDRDDGTFMAHGFEGQRLIMVPGRDLVVFRQGTTAAEGKDALNRHLRAVVDLFPRTTGG</sequence>
<dbReference type="EMBL" id="CP116942">
    <property type="protein sequence ID" value="WCO68473.1"/>
    <property type="molecule type" value="Genomic_DNA"/>
</dbReference>
<keyword evidence="3" id="KW-0378">Hydrolase</keyword>
<evidence type="ECO:0000256" key="1">
    <source>
        <dbReference type="SAM" id="MobiDB-lite"/>
    </source>
</evidence>
<dbReference type="GO" id="GO:0016787">
    <property type="term" value="F:hydrolase activity"/>
    <property type="evidence" value="ECO:0007669"/>
    <property type="project" value="UniProtKB-KW"/>
</dbReference>
<feature type="region of interest" description="Disordered" evidence="1">
    <location>
        <begin position="1"/>
        <end position="35"/>
    </location>
</feature>
<gene>
    <name evidence="3" type="ORF">PO878_06995</name>
</gene>
<proteinExistence type="predicted"/>
<evidence type="ECO:0000313" key="4">
    <source>
        <dbReference type="Proteomes" id="UP001216390"/>
    </source>
</evidence>
<dbReference type="InterPro" id="IPR001466">
    <property type="entry name" value="Beta-lactam-related"/>
</dbReference>
<protein>
    <submittedName>
        <fullName evidence="3">Serine hydrolase</fullName>
    </submittedName>
</protein>
<dbReference type="AlphaFoldDB" id="A0AAE9YC60"/>
<organism evidence="3 4">
    <name type="scientific">Iamia majanohamensis</name>
    <dbReference type="NCBI Taxonomy" id="467976"/>
    <lineage>
        <taxon>Bacteria</taxon>
        <taxon>Bacillati</taxon>
        <taxon>Actinomycetota</taxon>
        <taxon>Acidimicrobiia</taxon>
        <taxon>Acidimicrobiales</taxon>
        <taxon>Iamiaceae</taxon>
        <taxon>Iamia</taxon>
    </lineage>
</organism>
<evidence type="ECO:0000313" key="3">
    <source>
        <dbReference type="EMBL" id="WCO68473.1"/>
    </source>
</evidence>
<name>A0AAE9YC60_9ACTN</name>
<dbReference type="KEGG" id="ima:PO878_06995"/>
<dbReference type="Proteomes" id="UP001216390">
    <property type="component" value="Chromosome"/>
</dbReference>
<dbReference type="RefSeq" id="WP_272737990.1">
    <property type="nucleotide sequence ID" value="NZ_CP116942.1"/>
</dbReference>
<feature type="domain" description="Beta-lactamase-related" evidence="2">
    <location>
        <begin position="55"/>
        <end position="346"/>
    </location>
</feature>